<proteinExistence type="predicted"/>
<organism evidence="2 3">
    <name type="scientific">Leersia perrieri</name>
    <dbReference type="NCBI Taxonomy" id="77586"/>
    <lineage>
        <taxon>Eukaryota</taxon>
        <taxon>Viridiplantae</taxon>
        <taxon>Streptophyta</taxon>
        <taxon>Embryophyta</taxon>
        <taxon>Tracheophyta</taxon>
        <taxon>Spermatophyta</taxon>
        <taxon>Magnoliopsida</taxon>
        <taxon>Liliopsida</taxon>
        <taxon>Poales</taxon>
        <taxon>Poaceae</taxon>
        <taxon>BOP clade</taxon>
        <taxon>Oryzoideae</taxon>
        <taxon>Oryzeae</taxon>
        <taxon>Oryzinae</taxon>
        <taxon>Leersia</taxon>
    </lineage>
</organism>
<keyword evidence="3" id="KW-1185">Reference proteome</keyword>
<accession>A0A0D9V2K4</accession>
<feature type="signal peptide" evidence="1">
    <location>
        <begin position="1"/>
        <end position="26"/>
    </location>
</feature>
<dbReference type="AlphaFoldDB" id="A0A0D9V2K4"/>
<reference evidence="3" key="2">
    <citation type="submission" date="2013-12" db="EMBL/GenBank/DDBJ databases">
        <authorList>
            <person name="Yu Y."/>
            <person name="Lee S."/>
            <person name="de Baynast K."/>
            <person name="Wissotski M."/>
            <person name="Liu L."/>
            <person name="Talag J."/>
            <person name="Goicoechea J."/>
            <person name="Angelova A."/>
            <person name="Jetty R."/>
            <person name="Kudrna D."/>
            <person name="Golser W."/>
            <person name="Rivera L."/>
            <person name="Zhang J."/>
            <person name="Wing R."/>
        </authorList>
    </citation>
    <scope>NUCLEOTIDE SEQUENCE</scope>
</reference>
<name>A0A0D9V2K4_9ORYZ</name>
<dbReference type="Gramene" id="LPERR01G18470.1">
    <property type="protein sequence ID" value="LPERR01G18470.1"/>
    <property type="gene ID" value="LPERR01G18470"/>
</dbReference>
<dbReference type="EnsemblPlants" id="LPERR01G18470.1">
    <property type="protein sequence ID" value="LPERR01G18470.1"/>
    <property type="gene ID" value="LPERR01G18470"/>
</dbReference>
<dbReference type="HOGENOM" id="CLU_2691309_0_0_1"/>
<reference evidence="2" key="3">
    <citation type="submission" date="2015-04" db="UniProtKB">
        <authorList>
            <consortium name="EnsemblPlants"/>
        </authorList>
    </citation>
    <scope>IDENTIFICATION</scope>
</reference>
<evidence type="ECO:0000313" key="2">
    <source>
        <dbReference type="EnsemblPlants" id="LPERR01G18470.1"/>
    </source>
</evidence>
<keyword evidence="1" id="KW-0732">Signal</keyword>
<protein>
    <recommendedName>
        <fullName evidence="4">Secreted protein</fullName>
    </recommendedName>
</protein>
<dbReference type="Proteomes" id="UP000032180">
    <property type="component" value="Chromosome 1"/>
</dbReference>
<evidence type="ECO:0000313" key="3">
    <source>
        <dbReference type="Proteomes" id="UP000032180"/>
    </source>
</evidence>
<evidence type="ECO:0008006" key="4">
    <source>
        <dbReference type="Google" id="ProtNLM"/>
    </source>
</evidence>
<reference evidence="2 3" key="1">
    <citation type="submission" date="2012-08" db="EMBL/GenBank/DDBJ databases">
        <title>Oryza genome evolution.</title>
        <authorList>
            <person name="Wing R.A."/>
        </authorList>
    </citation>
    <scope>NUCLEOTIDE SEQUENCE</scope>
</reference>
<feature type="chain" id="PRO_5002347136" description="Secreted protein" evidence="1">
    <location>
        <begin position="27"/>
        <end position="74"/>
    </location>
</feature>
<sequence>MLPPRYNSCLLLLGCCLLAALPDCVLVPVRSRRRARAINLGGCAAACVAPCGRVCAAAAAAATTRAGGWLSQRR</sequence>
<evidence type="ECO:0000256" key="1">
    <source>
        <dbReference type="SAM" id="SignalP"/>
    </source>
</evidence>